<dbReference type="InterPro" id="IPR004710">
    <property type="entry name" value="Bilac:Na_transpt"/>
</dbReference>
<dbReference type="RefSeq" id="WP_106502820.1">
    <property type="nucleotide sequence ID" value="NZ_PXXO01000007.1"/>
</dbReference>
<feature type="transmembrane region" description="Helical" evidence="5">
    <location>
        <begin position="66"/>
        <end position="87"/>
    </location>
</feature>
<gene>
    <name evidence="6" type="ORF">C7K55_07615</name>
</gene>
<feature type="transmembrane region" description="Helical" evidence="5">
    <location>
        <begin position="203"/>
        <end position="222"/>
    </location>
</feature>
<feature type="transmembrane region" description="Helical" evidence="5">
    <location>
        <begin position="177"/>
        <end position="197"/>
    </location>
</feature>
<keyword evidence="7" id="KW-1185">Reference proteome</keyword>
<evidence type="ECO:0000313" key="6">
    <source>
        <dbReference type="EMBL" id="PSJ05195.1"/>
    </source>
</evidence>
<evidence type="ECO:0000256" key="3">
    <source>
        <dbReference type="ARBA" id="ARBA00022989"/>
    </source>
</evidence>
<dbReference type="PANTHER" id="PTHR10361">
    <property type="entry name" value="SODIUM-BILE ACID COTRANSPORTER"/>
    <property type="match status" value="1"/>
</dbReference>
<dbReference type="Pfam" id="PF01758">
    <property type="entry name" value="SBF"/>
    <property type="match status" value="1"/>
</dbReference>
<evidence type="ECO:0000256" key="5">
    <source>
        <dbReference type="SAM" id="Phobius"/>
    </source>
</evidence>
<evidence type="ECO:0000256" key="4">
    <source>
        <dbReference type="ARBA" id="ARBA00023136"/>
    </source>
</evidence>
<feature type="transmembrane region" description="Helical" evidence="5">
    <location>
        <begin position="229"/>
        <end position="252"/>
    </location>
</feature>
<keyword evidence="4 5" id="KW-0472">Membrane</keyword>
<keyword evidence="2 5" id="KW-0812">Transmembrane</keyword>
<dbReference type="OrthoDB" id="554710at2"/>
<dbReference type="InterPro" id="IPR038770">
    <property type="entry name" value="Na+/solute_symporter_sf"/>
</dbReference>
<comment type="subcellular location">
    <subcellularLocation>
        <location evidence="1">Membrane</location>
        <topology evidence="1">Multi-pass membrane protein</topology>
    </subcellularLocation>
</comment>
<reference evidence="6 7" key="1">
    <citation type="journal article" date="2018" name="Environ. Microbiol.">
        <title>Ecological and genomic features of two widespread freshwater picocyanobacteria.</title>
        <authorList>
            <person name="Cabello-Yeves P.J."/>
            <person name="Picazo A."/>
            <person name="Camacho A."/>
            <person name="Callieri C."/>
            <person name="Rosselli R."/>
            <person name="Roda-Garcia J.J."/>
            <person name="Coutinho F.H."/>
            <person name="Rodriguez-Valera F."/>
        </authorList>
    </citation>
    <scope>NUCLEOTIDE SEQUENCE [LARGE SCALE GENOMIC DNA]</scope>
    <source>
        <strain evidence="6 7">Tous</strain>
    </source>
</reference>
<dbReference type="Proteomes" id="UP000243002">
    <property type="component" value="Unassembled WGS sequence"/>
</dbReference>
<evidence type="ECO:0000256" key="1">
    <source>
        <dbReference type="ARBA" id="ARBA00004141"/>
    </source>
</evidence>
<feature type="transmembrane region" description="Helical" evidence="5">
    <location>
        <begin position="99"/>
        <end position="118"/>
    </location>
</feature>
<dbReference type="EMBL" id="PXXO01000007">
    <property type="protein sequence ID" value="PSJ05195.1"/>
    <property type="molecule type" value="Genomic_DNA"/>
</dbReference>
<name>A0A2P7MVH9_9CYAN</name>
<dbReference type="AlphaFoldDB" id="A0A2P7MVH9"/>
<feature type="transmembrane region" description="Helical" evidence="5">
    <location>
        <begin position="258"/>
        <end position="278"/>
    </location>
</feature>
<accession>A0A2P7MVH9</accession>
<feature type="transmembrane region" description="Helical" evidence="5">
    <location>
        <begin position="138"/>
        <end position="156"/>
    </location>
</feature>
<evidence type="ECO:0000313" key="7">
    <source>
        <dbReference type="Proteomes" id="UP000243002"/>
    </source>
</evidence>
<organism evidence="6 7">
    <name type="scientific">Cyanobium usitatum str. Tous</name>
    <dbReference type="NCBI Taxonomy" id="2116684"/>
    <lineage>
        <taxon>Bacteria</taxon>
        <taxon>Bacillati</taxon>
        <taxon>Cyanobacteriota</taxon>
        <taxon>Cyanophyceae</taxon>
        <taxon>Synechococcales</taxon>
        <taxon>Prochlorococcaceae</taxon>
        <taxon>Cyanobium</taxon>
    </lineage>
</organism>
<dbReference type="PANTHER" id="PTHR10361:SF28">
    <property type="entry name" value="P3 PROTEIN-RELATED"/>
    <property type="match status" value="1"/>
</dbReference>
<feature type="transmembrane region" description="Helical" evidence="5">
    <location>
        <begin position="6"/>
        <end position="26"/>
    </location>
</feature>
<protein>
    <submittedName>
        <fullName evidence="6">Transporter</fullName>
    </submittedName>
</protein>
<dbReference type="GO" id="GO:0016020">
    <property type="term" value="C:membrane"/>
    <property type="evidence" value="ECO:0007669"/>
    <property type="project" value="UniProtKB-SubCell"/>
</dbReference>
<sequence>MSQSPPLLVSATLFAIMFALGLGLPLDGLTRWQQHRGLLLRGLVGTCLLVPVAAALLLLWPPTMAISQPARFSIALMAVCPSAPLLLRKAGKQGGDRILAALLQVAAALAAIITIPLLASGFTRIFGVEGWQVQSHHVAKQVALVQLLPLLLGLLFRRFVPRWASRLETPLDRLANGLVLLLVLVVLWKTAPLLVTYVGANLIALPVMAALVLISLALGYGLTNRDPCLGITLALATSMRNPGLALLLASTYAPEVPAVKLGILVYLLITVLLSIPFLRWQRSLQA</sequence>
<proteinExistence type="predicted"/>
<evidence type="ECO:0000256" key="2">
    <source>
        <dbReference type="ARBA" id="ARBA00022692"/>
    </source>
</evidence>
<comment type="caution">
    <text evidence="6">The sequence shown here is derived from an EMBL/GenBank/DDBJ whole genome shotgun (WGS) entry which is preliminary data.</text>
</comment>
<feature type="transmembrane region" description="Helical" evidence="5">
    <location>
        <begin position="38"/>
        <end position="60"/>
    </location>
</feature>
<dbReference type="Gene3D" id="1.20.1530.20">
    <property type="match status" value="1"/>
</dbReference>
<keyword evidence="3 5" id="KW-1133">Transmembrane helix</keyword>
<dbReference type="InterPro" id="IPR002657">
    <property type="entry name" value="BilAc:Na_symport/Acr3"/>
</dbReference>